<accession>B3M4G6</accession>
<feature type="transmembrane region" description="Helical" evidence="5">
    <location>
        <begin position="210"/>
        <end position="228"/>
    </location>
</feature>
<dbReference type="PANTHER" id="PTHR19957:SF124">
    <property type="entry name" value="SYNTAXIN-8"/>
    <property type="match status" value="1"/>
</dbReference>
<dbReference type="SUPFAM" id="SSF58038">
    <property type="entry name" value="SNARE fusion complex"/>
    <property type="match status" value="1"/>
</dbReference>
<evidence type="ECO:0000256" key="3">
    <source>
        <dbReference type="ARBA" id="ARBA00023054"/>
    </source>
</evidence>
<dbReference type="HOGENOM" id="CLU_099972_0_0_1"/>
<evidence type="ECO:0000259" key="6">
    <source>
        <dbReference type="PROSITE" id="PS50192"/>
    </source>
</evidence>
<evidence type="ECO:0000256" key="4">
    <source>
        <dbReference type="ARBA" id="ARBA00023136"/>
    </source>
</evidence>
<dbReference type="EMBL" id="CH902618">
    <property type="protein sequence ID" value="EDV40460.1"/>
    <property type="molecule type" value="Genomic_DNA"/>
</dbReference>
<dbReference type="SMR" id="B3M4G6"/>
<dbReference type="Gene3D" id="1.20.5.110">
    <property type="match status" value="1"/>
</dbReference>
<keyword evidence="3" id="KW-0175">Coiled coil</keyword>
<keyword evidence="8" id="KW-1185">Reference proteome</keyword>
<evidence type="ECO:0000256" key="1">
    <source>
        <dbReference type="ARBA" id="ARBA00004370"/>
    </source>
</evidence>
<protein>
    <recommendedName>
        <fullName evidence="6">t-SNARE coiled-coil homology domain-containing protein</fullName>
    </recommendedName>
</protein>
<feature type="domain" description="T-SNARE coiled-coil homology" evidence="6">
    <location>
        <begin position="141"/>
        <end position="203"/>
    </location>
</feature>
<proteinExistence type="predicted"/>
<dbReference type="PhylomeDB" id="B3M4G6"/>
<keyword evidence="4 5" id="KW-0472">Membrane</keyword>
<dbReference type="KEGG" id="dan:6493389"/>
<name>B3M4G6_DROAN</name>
<keyword evidence="5" id="KW-0812">Transmembrane</keyword>
<dbReference type="Pfam" id="PF05739">
    <property type="entry name" value="SNARE"/>
    <property type="match status" value="1"/>
</dbReference>
<comment type="subcellular location">
    <subcellularLocation>
        <location evidence="1">Membrane</location>
    </subcellularLocation>
</comment>
<dbReference type="eggNOG" id="KOG3202">
    <property type="taxonomic scope" value="Eukaryota"/>
</dbReference>
<dbReference type="GO" id="GO:0000149">
    <property type="term" value="F:SNARE binding"/>
    <property type="evidence" value="ECO:0007669"/>
    <property type="project" value="TreeGrafter"/>
</dbReference>
<evidence type="ECO:0000313" key="8">
    <source>
        <dbReference type="Proteomes" id="UP000007801"/>
    </source>
</evidence>
<dbReference type="GeneID" id="6493389"/>
<dbReference type="InterPro" id="IPR045242">
    <property type="entry name" value="Syntaxin"/>
</dbReference>
<keyword evidence="5" id="KW-1133">Transmembrane helix</keyword>
<sequence length="229" mass="25993">MALVDHDSWDIEYEGCERLRHQLLVHLNQRQQLNPKDAKYLQLTASVKSGLEQLGKDVNHLKVVLDNAVTWETSPEEELQQRRIDFDRLTFQLREINEKFVNSSRSNVLAASPGVSSPSVWQDQGSGNAPMDVDTLKLRQAEMLENQNRGLDALSATLSRQRVLATQLGNEVEDQNNILDNLADAMDRVENGVQRETQSIGQVNRRDSTWGYWLVIIALFVAIIVVIFV</sequence>
<dbReference type="InterPro" id="IPR041875">
    <property type="entry name" value="Syntaxin-8_SNARE"/>
</dbReference>
<dbReference type="GO" id="GO:0031201">
    <property type="term" value="C:SNARE complex"/>
    <property type="evidence" value="ECO:0007669"/>
    <property type="project" value="TreeGrafter"/>
</dbReference>
<dbReference type="PANTHER" id="PTHR19957">
    <property type="entry name" value="SYNTAXIN"/>
    <property type="match status" value="1"/>
</dbReference>
<evidence type="ECO:0000256" key="2">
    <source>
        <dbReference type="ARBA" id="ARBA00022448"/>
    </source>
</evidence>
<dbReference type="GO" id="GO:0006906">
    <property type="term" value="P:vesicle fusion"/>
    <property type="evidence" value="ECO:0007669"/>
    <property type="project" value="TreeGrafter"/>
</dbReference>
<dbReference type="PROSITE" id="PS50192">
    <property type="entry name" value="T_SNARE"/>
    <property type="match status" value="1"/>
</dbReference>
<dbReference type="OMA" id="SAWQDQD"/>
<dbReference type="FunCoup" id="B3M4G6">
    <property type="interactions" value="727"/>
</dbReference>
<dbReference type="AlphaFoldDB" id="B3M4G6"/>
<dbReference type="CDD" id="cd15852">
    <property type="entry name" value="SNARE_Syntaxin8"/>
    <property type="match status" value="1"/>
</dbReference>
<dbReference type="GO" id="GO:0005484">
    <property type="term" value="F:SNAP receptor activity"/>
    <property type="evidence" value="ECO:0007669"/>
    <property type="project" value="TreeGrafter"/>
</dbReference>
<keyword evidence="2" id="KW-0813">Transport</keyword>
<dbReference type="STRING" id="7217.B3M4G6"/>
<dbReference type="Proteomes" id="UP000007801">
    <property type="component" value="Unassembled WGS sequence"/>
</dbReference>
<evidence type="ECO:0000313" key="7">
    <source>
        <dbReference type="EMBL" id="EDV40460.1"/>
    </source>
</evidence>
<dbReference type="GO" id="GO:0006886">
    <property type="term" value="P:intracellular protein transport"/>
    <property type="evidence" value="ECO:0007669"/>
    <property type="project" value="TreeGrafter"/>
</dbReference>
<evidence type="ECO:0000256" key="5">
    <source>
        <dbReference type="SAM" id="Phobius"/>
    </source>
</evidence>
<reference evidence="7 8" key="1">
    <citation type="journal article" date="2007" name="Nature">
        <title>Evolution of genes and genomes on the Drosophila phylogeny.</title>
        <authorList>
            <consortium name="Drosophila 12 Genomes Consortium"/>
            <person name="Clark A.G."/>
            <person name="Eisen M.B."/>
            <person name="Smith D.R."/>
            <person name="Bergman C.M."/>
            <person name="Oliver B."/>
            <person name="Markow T.A."/>
            <person name="Kaufman T.C."/>
            <person name="Kellis M."/>
            <person name="Gelbart W."/>
            <person name="Iyer V.N."/>
            <person name="Pollard D.A."/>
            <person name="Sackton T.B."/>
            <person name="Larracuente A.M."/>
            <person name="Singh N.D."/>
            <person name="Abad J.P."/>
            <person name="Abt D.N."/>
            <person name="Adryan B."/>
            <person name="Aguade M."/>
            <person name="Akashi H."/>
            <person name="Anderson W.W."/>
            <person name="Aquadro C.F."/>
            <person name="Ardell D.H."/>
            <person name="Arguello R."/>
            <person name="Artieri C.G."/>
            <person name="Barbash D.A."/>
            <person name="Barker D."/>
            <person name="Barsanti P."/>
            <person name="Batterham P."/>
            <person name="Batzoglou S."/>
            <person name="Begun D."/>
            <person name="Bhutkar A."/>
            <person name="Blanco E."/>
            <person name="Bosak S.A."/>
            <person name="Bradley R.K."/>
            <person name="Brand A.D."/>
            <person name="Brent M.R."/>
            <person name="Brooks A.N."/>
            <person name="Brown R.H."/>
            <person name="Butlin R.K."/>
            <person name="Caggese C."/>
            <person name="Calvi B.R."/>
            <person name="Bernardo de Carvalho A."/>
            <person name="Caspi A."/>
            <person name="Castrezana S."/>
            <person name="Celniker S.E."/>
            <person name="Chang J.L."/>
            <person name="Chapple C."/>
            <person name="Chatterji S."/>
            <person name="Chinwalla A."/>
            <person name="Civetta A."/>
            <person name="Clifton S.W."/>
            <person name="Comeron J.M."/>
            <person name="Costello J.C."/>
            <person name="Coyne J.A."/>
            <person name="Daub J."/>
            <person name="David R.G."/>
            <person name="Delcher A.L."/>
            <person name="Delehaunty K."/>
            <person name="Do C.B."/>
            <person name="Ebling H."/>
            <person name="Edwards K."/>
            <person name="Eickbush T."/>
            <person name="Evans J.D."/>
            <person name="Filipski A."/>
            <person name="Findeiss S."/>
            <person name="Freyhult E."/>
            <person name="Fulton L."/>
            <person name="Fulton R."/>
            <person name="Garcia A.C."/>
            <person name="Gardiner A."/>
            <person name="Garfield D.A."/>
            <person name="Garvin B.E."/>
            <person name="Gibson G."/>
            <person name="Gilbert D."/>
            <person name="Gnerre S."/>
            <person name="Godfrey J."/>
            <person name="Good R."/>
            <person name="Gotea V."/>
            <person name="Gravely B."/>
            <person name="Greenberg A.J."/>
            <person name="Griffiths-Jones S."/>
            <person name="Gross S."/>
            <person name="Guigo R."/>
            <person name="Gustafson E.A."/>
            <person name="Haerty W."/>
            <person name="Hahn M.W."/>
            <person name="Halligan D.L."/>
            <person name="Halpern A.L."/>
            <person name="Halter G.M."/>
            <person name="Han M.V."/>
            <person name="Heger A."/>
            <person name="Hillier L."/>
            <person name="Hinrichs A.S."/>
            <person name="Holmes I."/>
            <person name="Hoskins R.A."/>
            <person name="Hubisz M.J."/>
            <person name="Hultmark D."/>
            <person name="Huntley M.A."/>
            <person name="Jaffe D.B."/>
            <person name="Jagadeeshan S."/>
            <person name="Jeck W.R."/>
            <person name="Johnson J."/>
            <person name="Jones C.D."/>
            <person name="Jordan W.C."/>
            <person name="Karpen G.H."/>
            <person name="Kataoka E."/>
            <person name="Keightley P.D."/>
            <person name="Kheradpour P."/>
            <person name="Kirkness E.F."/>
            <person name="Koerich L.B."/>
            <person name="Kristiansen K."/>
            <person name="Kudrna D."/>
            <person name="Kulathinal R.J."/>
            <person name="Kumar S."/>
            <person name="Kwok R."/>
            <person name="Lander E."/>
            <person name="Langley C.H."/>
            <person name="Lapoint R."/>
            <person name="Lazzaro B.P."/>
            <person name="Lee S.J."/>
            <person name="Levesque L."/>
            <person name="Li R."/>
            <person name="Lin C.F."/>
            <person name="Lin M.F."/>
            <person name="Lindblad-Toh K."/>
            <person name="Llopart A."/>
            <person name="Long M."/>
            <person name="Low L."/>
            <person name="Lozovsky E."/>
            <person name="Lu J."/>
            <person name="Luo M."/>
            <person name="Machado C.A."/>
            <person name="Makalowski W."/>
            <person name="Marzo M."/>
            <person name="Matsuda M."/>
            <person name="Matzkin L."/>
            <person name="McAllister B."/>
            <person name="McBride C.S."/>
            <person name="McKernan B."/>
            <person name="McKernan K."/>
            <person name="Mendez-Lago M."/>
            <person name="Minx P."/>
            <person name="Mollenhauer M.U."/>
            <person name="Montooth K."/>
            <person name="Mount S.M."/>
            <person name="Mu X."/>
            <person name="Myers E."/>
            <person name="Negre B."/>
            <person name="Newfeld S."/>
            <person name="Nielsen R."/>
            <person name="Noor M.A."/>
            <person name="O'Grady P."/>
            <person name="Pachter L."/>
            <person name="Papaceit M."/>
            <person name="Parisi M.J."/>
            <person name="Parisi M."/>
            <person name="Parts L."/>
            <person name="Pedersen J.S."/>
            <person name="Pesole G."/>
            <person name="Phillippy A.M."/>
            <person name="Ponting C.P."/>
            <person name="Pop M."/>
            <person name="Porcelli D."/>
            <person name="Powell J.R."/>
            <person name="Prohaska S."/>
            <person name="Pruitt K."/>
            <person name="Puig M."/>
            <person name="Quesneville H."/>
            <person name="Ram K.R."/>
            <person name="Rand D."/>
            <person name="Rasmussen M.D."/>
            <person name="Reed L.K."/>
            <person name="Reenan R."/>
            <person name="Reily A."/>
            <person name="Remington K.A."/>
            <person name="Rieger T.T."/>
            <person name="Ritchie M.G."/>
            <person name="Robin C."/>
            <person name="Rogers Y.H."/>
            <person name="Rohde C."/>
            <person name="Rozas J."/>
            <person name="Rubenfield M.J."/>
            <person name="Ruiz A."/>
            <person name="Russo S."/>
            <person name="Salzberg S.L."/>
            <person name="Sanchez-Gracia A."/>
            <person name="Saranga D.J."/>
            <person name="Sato H."/>
            <person name="Schaeffer S.W."/>
            <person name="Schatz M.C."/>
            <person name="Schlenke T."/>
            <person name="Schwartz R."/>
            <person name="Segarra C."/>
            <person name="Singh R.S."/>
            <person name="Sirot L."/>
            <person name="Sirota M."/>
            <person name="Sisneros N.B."/>
            <person name="Smith C.D."/>
            <person name="Smith T.F."/>
            <person name="Spieth J."/>
            <person name="Stage D.E."/>
            <person name="Stark A."/>
            <person name="Stephan W."/>
            <person name="Strausberg R.L."/>
            <person name="Strempel S."/>
            <person name="Sturgill D."/>
            <person name="Sutton G."/>
            <person name="Sutton G.G."/>
            <person name="Tao W."/>
            <person name="Teichmann S."/>
            <person name="Tobari Y.N."/>
            <person name="Tomimura Y."/>
            <person name="Tsolas J.M."/>
            <person name="Valente V.L."/>
            <person name="Venter E."/>
            <person name="Venter J.C."/>
            <person name="Vicario S."/>
            <person name="Vieira F.G."/>
            <person name="Vilella A.J."/>
            <person name="Villasante A."/>
            <person name="Walenz B."/>
            <person name="Wang J."/>
            <person name="Wasserman M."/>
            <person name="Watts T."/>
            <person name="Wilson D."/>
            <person name="Wilson R.K."/>
            <person name="Wing R.A."/>
            <person name="Wolfner M.F."/>
            <person name="Wong A."/>
            <person name="Wong G.K."/>
            <person name="Wu C.I."/>
            <person name="Wu G."/>
            <person name="Yamamoto D."/>
            <person name="Yang H.P."/>
            <person name="Yang S.P."/>
            <person name="Yorke J.A."/>
            <person name="Yoshida K."/>
            <person name="Zdobnov E."/>
            <person name="Zhang P."/>
            <person name="Zhang Y."/>
            <person name="Zimin A.V."/>
            <person name="Baldwin J."/>
            <person name="Abdouelleil A."/>
            <person name="Abdulkadir J."/>
            <person name="Abebe A."/>
            <person name="Abera B."/>
            <person name="Abreu J."/>
            <person name="Acer S.C."/>
            <person name="Aftuck L."/>
            <person name="Alexander A."/>
            <person name="An P."/>
            <person name="Anderson E."/>
            <person name="Anderson S."/>
            <person name="Arachi H."/>
            <person name="Azer M."/>
            <person name="Bachantsang P."/>
            <person name="Barry A."/>
            <person name="Bayul T."/>
            <person name="Berlin A."/>
            <person name="Bessette D."/>
            <person name="Bloom T."/>
            <person name="Blye J."/>
            <person name="Boguslavskiy L."/>
            <person name="Bonnet C."/>
            <person name="Boukhgalter B."/>
            <person name="Bourzgui I."/>
            <person name="Brown A."/>
            <person name="Cahill P."/>
            <person name="Channer S."/>
            <person name="Cheshatsang Y."/>
            <person name="Chuda L."/>
            <person name="Citroen M."/>
            <person name="Collymore A."/>
            <person name="Cooke P."/>
            <person name="Costello M."/>
            <person name="D'Aco K."/>
            <person name="Daza R."/>
            <person name="De Haan G."/>
            <person name="DeGray S."/>
            <person name="DeMaso C."/>
            <person name="Dhargay N."/>
            <person name="Dooley K."/>
            <person name="Dooley E."/>
            <person name="Doricent M."/>
            <person name="Dorje P."/>
            <person name="Dorjee K."/>
            <person name="Dupes A."/>
            <person name="Elong R."/>
            <person name="Falk J."/>
            <person name="Farina A."/>
            <person name="Faro S."/>
            <person name="Ferguson D."/>
            <person name="Fisher S."/>
            <person name="Foley C.D."/>
            <person name="Franke A."/>
            <person name="Friedrich D."/>
            <person name="Gadbois L."/>
            <person name="Gearin G."/>
            <person name="Gearin C.R."/>
            <person name="Giannoukos G."/>
            <person name="Goode T."/>
            <person name="Graham J."/>
            <person name="Grandbois E."/>
            <person name="Grewal S."/>
            <person name="Gyaltsen K."/>
            <person name="Hafez N."/>
            <person name="Hagos B."/>
            <person name="Hall J."/>
            <person name="Henson C."/>
            <person name="Hollinger A."/>
            <person name="Honan T."/>
            <person name="Huard M.D."/>
            <person name="Hughes L."/>
            <person name="Hurhula B."/>
            <person name="Husby M.E."/>
            <person name="Kamat A."/>
            <person name="Kanga B."/>
            <person name="Kashin S."/>
            <person name="Khazanovich D."/>
            <person name="Kisner P."/>
            <person name="Lance K."/>
            <person name="Lara M."/>
            <person name="Lee W."/>
            <person name="Lennon N."/>
            <person name="Letendre F."/>
            <person name="LeVine R."/>
            <person name="Lipovsky A."/>
            <person name="Liu X."/>
            <person name="Liu J."/>
            <person name="Liu S."/>
            <person name="Lokyitsang T."/>
            <person name="Lokyitsang Y."/>
            <person name="Lubonja R."/>
            <person name="Lui A."/>
            <person name="MacDonald P."/>
            <person name="Magnisalis V."/>
            <person name="Maru K."/>
            <person name="Matthews C."/>
            <person name="McCusker W."/>
            <person name="McDonough S."/>
            <person name="Mehta T."/>
            <person name="Meldrim J."/>
            <person name="Meneus L."/>
            <person name="Mihai O."/>
            <person name="Mihalev A."/>
            <person name="Mihova T."/>
            <person name="Mittelman R."/>
            <person name="Mlenga V."/>
            <person name="Montmayeur A."/>
            <person name="Mulrain L."/>
            <person name="Navidi A."/>
            <person name="Naylor J."/>
            <person name="Negash T."/>
            <person name="Nguyen T."/>
            <person name="Nguyen N."/>
            <person name="Nicol R."/>
            <person name="Norbu C."/>
            <person name="Norbu N."/>
            <person name="Novod N."/>
            <person name="O'Neill B."/>
            <person name="Osman S."/>
            <person name="Markiewicz E."/>
            <person name="Oyono O.L."/>
            <person name="Patti C."/>
            <person name="Phunkhang P."/>
            <person name="Pierre F."/>
            <person name="Priest M."/>
            <person name="Raghuraman S."/>
            <person name="Rege F."/>
            <person name="Reyes R."/>
            <person name="Rise C."/>
            <person name="Rogov P."/>
            <person name="Ross K."/>
            <person name="Ryan E."/>
            <person name="Settipalli S."/>
            <person name="Shea T."/>
            <person name="Sherpa N."/>
            <person name="Shi L."/>
            <person name="Shih D."/>
            <person name="Sparrow T."/>
            <person name="Spaulding J."/>
            <person name="Stalker J."/>
            <person name="Stange-Thomann N."/>
            <person name="Stavropoulos S."/>
            <person name="Stone C."/>
            <person name="Strader C."/>
            <person name="Tesfaye S."/>
            <person name="Thomson T."/>
            <person name="Thoulutsang Y."/>
            <person name="Thoulutsang D."/>
            <person name="Topham K."/>
            <person name="Topping I."/>
            <person name="Tsamla T."/>
            <person name="Vassiliev H."/>
            <person name="Vo A."/>
            <person name="Wangchuk T."/>
            <person name="Wangdi T."/>
            <person name="Weiand M."/>
            <person name="Wilkinson J."/>
            <person name="Wilson A."/>
            <person name="Yadav S."/>
            <person name="Young G."/>
            <person name="Yu Q."/>
            <person name="Zembek L."/>
            <person name="Zhong D."/>
            <person name="Zimmer A."/>
            <person name="Zwirko Z."/>
            <person name="Jaffe D.B."/>
            <person name="Alvarez P."/>
            <person name="Brockman W."/>
            <person name="Butler J."/>
            <person name="Chin C."/>
            <person name="Gnerre S."/>
            <person name="Grabherr M."/>
            <person name="Kleber M."/>
            <person name="Mauceli E."/>
            <person name="MacCallum I."/>
        </authorList>
    </citation>
    <scope>NUCLEOTIDE SEQUENCE [LARGE SCALE GENOMIC DNA]</scope>
    <source>
        <strain evidence="8">Tucson 14024-0371.13</strain>
    </source>
</reference>
<dbReference type="InterPro" id="IPR000727">
    <property type="entry name" value="T_SNARE_dom"/>
</dbReference>
<gene>
    <name evidence="7" type="primary">Dana\GF10519</name>
    <name evidence="7" type="synonym">dana_GLEANR_10473</name>
    <name evidence="7" type="ORF">GF10519</name>
</gene>
<organism evidence="7 8">
    <name type="scientific">Drosophila ananassae</name>
    <name type="common">Fruit fly</name>
    <dbReference type="NCBI Taxonomy" id="7217"/>
    <lineage>
        <taxon>Eukaryota</taxon>
        <taxon>Metazoa</taxon>
        <taxon>Ecdysozoa</taxon>
        <taxon>Arthropoda</taxon>
        <taxon>Hexapoda</taxon>
        <taxon>Insecta</taxon>
        <taxon>Pterygota</taxon>
        <taxon>Neoptera</taxon>
        <taxon>Endopterygota</taxon>
        <taxon>Diptera</taxon>
        <taxon>Brachycera</taxon>
        <taxon>Muscomorpha</taxon>
        <taxon>Ephydroidea</taxon>
        <taxon>Drosophilidae</taxon>
        <taxon>Drosophila</taxon>
        <taxon>Sophophora</taxon>
    </lineage>
</organism>
<dbReference type="GO" id="GO:0012505">
    <property type="term" value="C:endomembrane system"/>
    <property type="evidence" value="ECO:0007669"/>
    <property type="project" value="TreeGrafter"/>
</dbReference>
<dbReference type="SMART" id="SM00397">
    <property type="entry name" value="t_SNARE"/>
    <property type="match status" value="1"/>
</dbReference>
<dbReference type="InParanoid" id="B3M4G6"/>
<dbReference type="GO" id="GO:0048278">
    <property type="term" value="P:vesicle docking"/>
    <property type="evidence" value="ECO:0007669"/>
    <property type="project" value="TreeGrafter"/>
</dbReference>
<dbReference type="OrthoDB" id="428895at2759"/>